<dbReference type="InterPro" id="IPR002656">
    <property type="entry name" value="Acyl_transf_3_dom"/>
</dbReference>
<dbReference type="EMBL" id="WSRR01000020">
    <property type="protein sequence ID" value="MVX61421.1"/>
    <property type="molecule type" value="Genomic_DNA"/>
</dbReference>
<protein>
    <submittedName>
        <fullName evidence="3">Acyltransferase family protein</fullName>
    </submittedName>
</protein>
<feature type="transmembrane region" description="Helical" evidence="1">
    <location>
        <begin position="218"/>
        <end position="238"/>
    </location>
</feature>
<feature type="transmembrane region" description="Helical" evidence="1">
    <location>
        <begin position="7"/>
        <end position="25"/>
    </location>
</feature>
<reference evidence="3 4" key="1">
    <citation type="submission" date="2019-12" db="EMBL/GenBank/DDBJ databases">
        <title>Microbes associate with the intestines of laboratory mice.</title>
        <authorList>
            <person name="Navarre W."/>
            <person name="Wong E."/>
        </authorList>
    </citation>
    <scope>NUCLEOTIDE SEQUENCE [LARGE SCALE GENOMIC DNA]</scope>
    <source>
        <strain evidence="3 4">NM66_B29</strain>
    </source>
</reference>
<feature type="domain" description="Acyltransferase 3" evidence="2">
    <location>
        <begin position="5"/>
        <end position="332"/>
    </location>
</feature>
<evidence type="ECO:0000256" key="1">
    <source>
        <dbReference type="SAM" id="Phobius"/>
    </source>
</evidence>
<keyword evidence="1" id="KW-0812">Transmembrane</keyword>
<dbReference type="Proteomes" id="UP000463388">
    <property type="component" value="Unassembled WGS sequence"/>
</dbReference>
<dbReference type="RefSeq" id="WP_160346574.1">
    <property type="nucleotide sequence ID" value="NZ_WSRR01000020.1"/>
</dbReference>
<gene>
    <name evidence="3" type="ORF">GKZ27_08135</name>
</gene>
<feature type="transmembrane region" description="Helical" evidence="1">
    <location>
        <begin position="115"/>
        <end position="134"/>
    </location>
</feature>
<dbReference type="Pfam" id="PF01757">
    <property type="entry name" value="Acyl_transf_3"/>
    <property type="match status" value="1"/>
</dbReference>
<keyword evidence="1" id="KW-0472">Membrane</keyword>
<dbReference type="OrthoDB" id="9816377at2"/>
<keyword evidence="3" id="KW-0012">Acyltransferase</keyword>
<keyword evidence="1" id="KW-1133">Transmembrane helix</keyword>
<dbReference type="AlphaFoldDB" id="A0A6N8JNH1"/>
<feature type="transmembrane region" description="Helical" evidence="1">
    <location>
        <begin position="75"/>
        <end position="95"/>
    </location>
</feature>
<organism evidence="3 4">
    <name type="scientific">Adlercreutzia mucosicola</name>
    <dbReference type="NCBI Taxonomy" id="580026"/>
    <lineage>
        <taxon>Bacteria</taxon>
        <taxon>Bacillati</taxon>
        <taxon>Actinomycetota</taxon>
        <taxon>Coriobacteriia</taxon>
        <taxon>Eggerthellales</taxon>
        <taxon>Eggerthellaceae</taxon>
        <taxon>Adlercreutzia</taxon>
    </lineage>
</organism>
<evidence type="ECO:0000313" key="3">
    <source>
        <dbReference type="EMBL" id="MVX61421.1"/>
    </source>
</evidence>
<name>A0A6N8JNH1_9ACTN</name>
<feature type="transmembrane region" description="Helical" evidence="1">
    <location>
        <begin position="250"/>
        <end position="270"/>
    </location>
</feature>
<evidence type="ECO:0000313" key="4">
    <source>
        <dbReference type="Proteomes" id="UP000463388"/>
    </source>
</evidence>
<sequence>MRRSNIELLRIASMLMIVMFHFSVHGPWPETGPLASQVAVEMLSFGGKLGVNCFVLITGYFMVRGSLKVTSLLRVALETWFYSFALLGIFLVVQPDLVTPEKLEKALLPLMSGEYWFITCYVALMAASPFLNLLYRHLGAVGMSRLAAVGFVVLSLVPTASTFNPLGSDLVWFFYLYLLGGWIRDLTEGDDEAGQARAKAGGLCCLDPVRIAEGMGGWAIVGGVGFVWASMAVLGWAHQVFGFDRILPDYFIWQYMVPTFIASLGTFLAFQKLAIGSVPWINRAAGSALGVYLIHDNPIMRAWLWPHVAGLYAAGWPAILAGGIGAALAVYALGALIDAARRTWLEKPLLAWISRRFAARLARADRWFGQVEQPRAIDV</sequence>
<evidence type="ECO:0000259" key="2">
    <source>
        <dbReference type="Pfam" id="PF01757"/>
    </source>
</evidence>
<keyword evidence="4" id="KW-1185">Reference proteome</keyword>
<keyword evidence="3" id="KW-0808">Transferase</keyword>
<accession>A0A6N8JNH1</accession>
<proteinExistence type="predicted"/>
<comment type="caution">
    <text evidence="3">The sequence shown here is derived from an EMBL/GenBank/DDBJ whole genome shotgun (WGS) entry which is preliminary data.</text>
</comment>
<feature type="transmembrane region" description="Helical" evidence="1">
    <location>
        <begin position="146"/>
        <end position="164"/>
    </location>
</feature>
<dbReference type="GO" id="GO:0016747">
    <property type="term" value="F:acyltransferase activity, transferring groups other than amino-acyl groups"/>
    <property type="evidence" value="ECO:0007669"/>
    <property type="project" value="InterPro"/>
</dbReference>
<feature type="transmembrane region" description="Helical" evidence="1">
    <location>
        <begin position="314"/>
        <end position="337"/>
    </location>
</feature>
<feature type="transmembrane region" description="Helical" evidence="1">
    <location>
        <begin position="45"/>
        <end position="63"/>
    </location>
</feature>